<keyword evidence="6" id="KW-0805">Transcription regulation</keyword>
<dbReference type="SUPFAM" id="SSF57667">
    <property type="entry name" value="beta-beta-alpha zinc fingers"/>
    <property type="match status" value="2"/>
</dbReference>
<reference evidence="12" key="2">
    <citation type="submission" date="2025-08" db="UniProtKB">
        <authorList>
            <consortium name="Ensembl"/>
        </authorList>
    </citation>
    <scope>IDENTIFICATION</scope>
</reference>
<keyword evidence="3" id="KW-0677">Repeat</keyword>
<evidence type="ECO:0000256" key="7">
    <source>
        <dbReference type="ARBA" id="ARBA00023163"/>
    </source>
</evidence>
<evidence type="ECO:0000256" key="2">
    <source>
        <dbReference type="ARBA" id="ARBA00022723"/>
    </source>
</evidence>
<sequence>MDWEDIYRVLKEQLFSSMERIAKATSRTVQCRLARELPRYLNKSNPEKNVVIMNSEGAFCDYASVVTQEAVMAAAEIMRSEYEDFVNKIFTHFTSKRSECKKTIDELKQLLEASGKEMQLLQIHDNCKDEPQTGSGAICSGLLNTVGDAGDRGVKSRFEARQFTSGLASDANTQEEQDPALSDSKRRSSNCPLVDPSPVSSDTRGSLQNPEEMQTDQKNCRSEDEGPSEEPFRVVETMVHVGLSHSELTAADHNSLKDDGADPRQISVYVKQQDTQLNLAGNLDKEMKPKSLDAKVGVFFNLKDKAFQRGLFPSINEKLMRECVHGDLSNITASERKGSPASTQKNCGLSGGHAVDELQICTGSTQPSPDFKMLNFKMKSHVCSECGKMFCTTATLKIHKTIHTGEKPYECGDCGKTFRWPVSLKIHRRTHTGEKPYQCDHCGKTFRHYNTFRNHSKVHAREEP</sequence>
<reference evidence="12" key="3">
    <citation type="submission" date="2025-09" db="UniProtKB">
        <authorList>
            <consortium name="Ensembl"/>
        </authorList>
    </citation>
    <scope>IDENTIFICATION</scope>
</reference>
<dbReference type="AlphaFoldDB" id="A0A8C4SAH4"/>
<dbReference type="PANTHER" id="PTHR23235:SF142">
    <property type="entry name" value="ZINC FINGER PROTEIN 384"/>
    <property type="match status" value="1"/>
</dbReference>
<dbReference type="PANTHER" id="PTHR23235">
    <property type="entry name" value="KRUEPPEL-LIKE TRANSCRIPTION FACTOR"/>
    <property type="match status" value="1"/>
</dbReference>
<dbReference type="GO" id="GO:0005634">
    <property type="term" value="C:nucleus"/>
    <property type="evidence" value="ECO:0007669"/>
    <property type="project" value="UniProtKB-SubCell"/>
</dbReference>
<dbReference type="GO" id="GO:0000978">
    <property type="term" value="F:RNA polymerase II cis-regulatory region sequence-specific DNA binding"/>
    <property type="evidence" value="ECO:0007669"/>
    <property type="project" value="TreeGrafter"/>
</dbReference>
<evidence type="ECO:0000313" key="13">
    <source>
        <dbReference type="Proteomes" id="UP000694620"/>
    </source>
</evidence>
<keyword evidence="5" id="KW-0862">Zinc</keyword>
<evidence type="ECO:0000256" key="3">
    <source>
        <dbReference type="ARBA" id="ARBA00022737"/>
    </source>
</evidence>
<keyword evidence="13" id="KW-1185">Reference proteome</keyword>
<dbReference type="FunFam" id="3.30.160.60:FF:001732">
    <property type="entry name" value="Zgc:162936"/>
    <property type="match status" value="1"/>
</dbReference>
<feature type="domain" description="C2H2-type" evidence="11">
    <location>
        <begin position="409"/>
        <end position="436"/>
    </location>
</feature>
<evidence type="ECO:0000256" key="4">
    <source>
        <dbReference type="ARBA" id="ARBA00022771"/>
    </source>
</evidence>
<dbReference type="Gene3D" id="3.30.160.60">
    <property type="entry name" value="Classic Zinc Finger"/>
    <property type="match status" value="3"/>
</dbReference>
<dbReference type="PROSITE" id="PS00028">
    <property type="entry name" value="ZINC_FINGER_C2H2_1"/>
    <property type="match status" value="3"/>
</dbReference>
<reference evidence="12" key="1">
    <citation type="submission" date="2021-06" db="EMBL/GenBank/DDBJ databases">
        <authorList>
            <consortium name="Wellcome Sanger Institute Data Sharing"/>
        </authorList>
    </citation>
    <scope>NUCLEOTIDE SEQUENCE [LARGE SCALE GENOMIC DNA]</scope>
</reference>
<evidence type="ECO:0000256" key="9">
    <source>
        <dbReference type="PROSITE-ProRule" id="PRU00042"/>
    </source>
</evidence>
<dbReference type="InterPro" id="IPR013087">
    <property type="entry name" value="Znf_C2H2_type"/>
</dbReference>
<comment type="subcellular location">
    <subcellularLocation>
        <location evidence="1">Nucleus</location>
    </subcellularLocation>
</comment>
<evidence type="ECO:0000256" key="8">
    <source>
        <dbReference type="ARBA" id="ARBA00023242"/>
    </source>
</evidence>
<protein>
    <recommendedName>
        <fullName evidence="11">C2H2-type domain-containing protein</fullName>
    </recommendedName>
</protein>
<proteinExistence type="predicted"/>
<dbReference type="Ensembl" id="ENSECRT00000014743.1">
    <property type="protein sequence ID" value="ENSECRP00000014487.1"/>
    <property type="gene ID" value="ENSECRG00000009668.1"/>
</dbReference>
<name>A0A8C4SAH4_ERPCA</name>
<dbReference type="PROSITE" id="PS50157">
    <property type="entry name" value="ZINC_FINGER_C2H2_2"/>
    <property type="match status" value="3"/>
</dbReference>
<organism evidence="12 13">
    <name type="scientific">Erpetoichthys calabaricus</name>
    <name type="common">Rope fish</name>
    <name type="synonym">Calamoichthys calabaricus</name>
    <dbReference type="NCBI Taxonomy" id="27687"/>
    <lineage>
        <taxon>Eukaryota</taxon>
        <taxon>Metazoa</taxon>
        <taxon>Chordata</taxon>
        <taxon>Craniata</taxon>
        <taxon>Vertebrata</taxon>
        <taxon>Euteleostomi</taxon>
        <taxon>Actinopterygii</taxon>
        <taxon>Polypteriformes</taxon>
        <taxon>Polypteridae</taxon>
        <taxon>Erpetoichthys</taxon>
    </lineage>
</organism>
<dbReference type="GO" id="GO:0005694">
    <property type="term" value="C:chromosome"/>
    <property type="evidence" value="ECO:0007669"/>
    <property type="project" value="UniProtKB-ARBA"/>
</dbReference>
<keyword evidence="8" id="KW-0539">Nucleus</keyword>
<evidence type="ECO:0000313" key="12">
    <source>
        <dbReference type="Ensembl" id="ENSECRP00000014487.1"/>
    </source>
</evidence>
<dbReference type="FunFam" id="3.30.160.60:FF:000180">
    <property type="entry name" value="Zinc finger protein 689"/>
    <property type="match status" value="1"/>
</dbReference>
<dbReference type="GeneTree" id="ENSGT01150000286936"/>
<feature type="region of interest" description="Disordered" evidence="10">
    <location>
        <begin position="165"/>
        <end position="229"/>
    </location>
</feature>
<accession>A0A8C4SAH4</accession>
<dbReference type="InterPro" id="IPR036236">
    <property type="entry name" value="Znf_C2H2_sf"/>
</dbReference>
<dbReference type="Proteomes" id="UP000694620">
    <property type="component" value="Chromosome 12"/>
</dbReference>
<evidence type="ECO:0000259" key="11">
    <source>
        <dbReference type="PROSITE" id="PS50157"/>
    </source>
</evidence>
<keyword evidence="7" id="KW-0804">Transcription</keyword>
<feature type="compositionally biased region" description="Polar residues" evidence="10">
    <location>
        <begin position="198"/>
        <end position="212"/>
    </location>
</feature>
<feature type="domain" description="C2H2-type" evidence="11">
    <location>
        <begin position="437"/>
        <end position="464"/>
    </location>
</feature>
<evidence type="ECO:0000256" key="5">
    <source>
        <dbReference type="ARBA" id="ARBA00022833"/>
    </source>
</evidence>
<dbReference type="Pfam" id="PF00096">
    <property type="entry name" value="zf-C2H2"/>
    <property type="match status" value="3"/>
</dbReference>
<dbReference type="GO" id="GO:0000981">
    <property type="term" value="F:DNA-binding transcription factor activity, RNA polymerase II-specific"/>
    <property type="evidence" value="ECO:0007669"/>
    <property type="project" value="TreeGrafter"/>
</dbReference>
<dbReference type="GO" id="GO:0008270">
    <property type="term" value="F:zinc ion binding"/>
    <property type="evidence" value="ECO:0007669"/>
    <property type="project" value="UniProtKB-KW"/>
</dbReference>
<dbReference type="FunFam" id="3.30.160.60:FF:000060">
    <property type="entry name" value="zinc finger protein 436"/>
    <property type="match status" value="1"/>
</dbReference>
<keyword evidence="4 9" id="KW-0863">Zinc-finger</keyword>
<evidence type="ECO:0000256" key="10">
    <source>
        <dbReference type="SAM" id="MobiDB-lite"/>
    </source>
</evidence>
<dbReference type="GO" id="GO:0045893">
    <property type="term" value="P:positive regulation of DNA-templated transcription"/>
    <property type="evidence" value="ECO:0007669"/>
    <property type="project" value="UniProtKB-ARBA"/>
</dbReference>
<feature type="domain" description="C2H2-type" evidence="11">
    <location>
        <begin position="381"/>
        <end position="408"/>
    </location>
</feature>
<keyword evidence="2" id="KW-0479">Metal-binding</keyword>
<evidence type="ECO:0000256" key="6">
    <source>
        <dbReference type="ARBA" id="ARBA00023015"/>
    </source>
</evidence>
<dbReference type="SMART" id="SM00355">
    <property type="entry name" value="ZnF_C2H2"/>
    <property type="match status" value="3"/>
</dbReference>
<evidence type="ECO:0000256" key="1">
    <source>
        <dbReference type="ARBA" id="ARBA00004123"/>
    </source>
</evidence>